<dbReference type="InterPro" id="IPR016189">
    <property type="entry name" value="Transl_init_fac_IF2/IF5_N"/>
</dbReference>
<evidence type="ECO:0000256" key="2">
    <source>
        <dbReference type="ARBA" id="ARBA00022540"/>
    </source>
</evidence>
<reference evidence="8" key="1">
    <citation type="submission" date="2022-07" db="EMBL/GenBank/DDBJ databases">
        <title>Phylogenomic reconstructions and comparative analyses of Kickxellomycotina fungi.</title>
        <authorList>
            <person name="Reynolds N.K."/>
            <person name="Stajich J.E."/>
            <person name="Barry K."/>
            <person name="Grigoriev I.V."/>
            <person name="Crous P."/>
            <person name="Smith M.E."/>
        </authorList>
    </citation>
    <scope>NUCLEOTIDE SEQUENCE</scope>
    <source>
        <strain evidence="8">NBRC 32514</strain>
    </source>
</reference>
<dbReference type="InterPro" id="IPR045196">
    <property type="entry name" value="IF2/IF5"/>
</dbReference>
<dbReference type="GO" id="GO:0005525">
    <property type="term" value="F:GTP binding"/>
    <property type="evidence" value="ECO:0007669"/>
    <property type="project" value="UniProtKB-KW"/>
</dbReference>
<dbReference type="InterPro" id="IPR002735">
    <property type="entry name" value="Transl_init_fac_IF2/IF5_dom"/>
</dbReference>
<dbReference type="GO" id="GO:0003743">
    <property type="term" value="F:translation initiation factor activity"/>
    <property type="evidence" value="ECO:0007669"/>
    <property type="project" value="UniProtKB-KW"/>
</dbReference>
<dbReference type="InterPro" id="IPR016024">
    <property type="entry name" value="ARM-type_fold"/>
</dbReference>
<dbReference type="Pfam" id="PF02020">
    <property type="entry name" value="W2"/>
    <property type="match status" value="1"/>
</dbReference>
<dbReference type="CDD" id="cd11561">
    <property type="entry name" value="W2_eIF5"/>
    <property type="match status" value="1"/>
</dbReference>
<dbReference type="OrthoDB" id="10250831at2759"/>
<dbReference type="EMBL" id="JANBOJ010000132">
    <property type="protein sequence ID" value="KAJ1722065.1"/>
    <property type="molecule type" value="Genomic_DNA"/>
</dbReference>
<accession>A0A9W8CQ56</accession>
<evidence type="ECO:0000256" key="6">
    <source>
        <dbReference type="SAM" id="MobiDB-lite"/>
    </source>
</evidence>
<feature type="compositionally biased region" description="Low complexity" evidence="6">
    <location>
        <begin position="157"/>
        <end position="166"/>
    </location>
</feature>
<dbReference type="Proteomes" id="UP001149813">
    <property type="component" value="Unassembled WGS sequence"/>
</dbReference>
<dbReference type="GO" id="GO:0001732">
    <property type="term" value="P:formation of cytoplasmic translation initiation complex"/>
    <property type="evidence" value="ECO:0007669"/>
    <property type="project" value="TreeGrafter"/>
</dbReference>
<name>A0A9W8CQ56_9FUNG</name>
<dbReference type="PANTHER" id="PTHR23001:SF7">
    <property type="entry name" value="EUKARYOTIC TRANSLATION INITIATION FACTOR 5"/>
    <property type="match status" value="1"/>
</dbReference>
<organism evidence="8 9">
    <name type="scientific">Coemansia erecta</name>
    <dbReference type="NCBI Taxonomy" id="147472"/>
    <lineage>
        <taxon>Eukaryota</taxon>
        <taxon>Fungi</taxon>
        <taxon>Fungi incertae sedis</taxon>
        <taxon>Zoopagomycota</taxon>
        <taxon>Kickxellomycotina</taxon>
        <taxon>Kickxellomycetes</taxon>
        <taxon>Kickxellales</taxon>
        <taxon>Kickxellaceae</taxon>
        <taxon>Coemansia</taxon>
    </lineage>
</organism>
<dbReference type="Gene3D" id="1.25.40.180">
    <property type="match status" value="1"/>
</dbReference>
<dbReference type="SMART" id="SM00653">
    <property type="entry name" value="eIF2B_5"/>
    <property type="match status" value="1"/>
</dbReference>
<feature type="domain" description="W2" evidence="7">
    <location>
        <begin position="257"/>
        <end position="414"/>
    </location>
</feature>
<sequence>MSGKINIRRDTQDTFYRYKMPRLQGKIEGKGNGIKTVLPNIVDVSRALSRPPSYATKYFGYELGAQTKNDEKIEKFIVNGAHEVPKLQELLYDFIDRFVLCGDCKNPETDLIISKDKDQKIIRQCMACGKRTDVDMRHRLSTFIVKNPPPKDKKGGQHASASATSGGANGAGEGSDGGAAGSGGDGDDFDMLASGTAGLALSEGGDDDDWDVEVDTSAEAVAERQRKLAGGASGVLATGGGNNNNDDDDDDNGSTGDANGKDPYDELGDFITANASATDREIFEKAGALGLDKKHRALVVVIMCVFEDPSTLIKDIAKRDKLLMAFGDSDKHQRAIIGGFERVIEAHMDRLLGKTPLILKALYDEEIVEEEAFAEWGKKPSKKYVDKETAKQIHKAAEPFLRWLEEADEESDDDDEE</sequence>
<dbReference type="SUPFAM" id="SSF48371">
    <property type="entry name" value="ARM repeat"/>
    <property type="match status" value="1"/>
</dbReference>
<proteinExistence type="inferred from homology"/>
<dbReference type="AlphaFoldDB" id="A0A9W8CQ56"/>
<dbReference type="InterPro" id="IPR003307">
    <property type="entry name" value="W2_domain"/>
</dbReference>
<evidence type="ECO:0000313" key="9">
    <source>
        <dbReference type="Proteomes" id="UP001149813"/>
    </source>
</evidence>
<dbReference type="SUPFAM" id="SSF75689">
    <property type="entry name" value="Zinc-binding domain of translation initiation factor 2 beta"/>
    <property type="match status" value="1"/>
</dbReference>
<feature type="compositionally biased region" description="Gly residues" evidence="6">
    <location>
        <begin position="167"/>
        <end position="184"/>
    </location>
</feature>
<evidence type="ECO:0000256" key="5">
    <source>
        <dbReference type="ARBA" id="ARBA00023134"/>
    </source>
</evidence>
<keyword evidence="5" id="KW-0342">GTP-binding</keyword>
<evidence type="ECO:0000256" key="4">
    <source>
        <dbReference type="ARBA" id="ARBA00022917"/>
    </source>
</evidence>
<dbReference type="Pfam" id="PF01873">
    <property type="entry name" value="eIF-5_eIF-2B"/>
    <property type="match status" value="1"/>
</dbReference>
<dbReference type="FunFam" id="2.20.25.350:FF:000001">
    <property type="entry name" value="Eukaryotic translation initiation factor 5"/>
    <property type="match status" value="1"/>
</dbReference>
<comment type="caution">
    <text evidence="8">The sequence shown here is derived from an EMBL/GenBank/DDBJ whole genome shotgun (WGS) entry which is preliminary data.</text>
</comment>
<dbReference type="FunFam" id="3.30.30.170:FF:000002">
    <property type="entry name" value="Eukaryotic translation initiation factor 5"/>
    <property type="match status" value="1"/>
</dbReference>
<protein>
    <submittedName>
        <fullName evidence="8">Eukaryotic translation initiation factor 5</fullName>
    </submittedName>
</protein>
<feature type="compositionally biased region" description="Gly residues" evidence="6">
    <location>
        <begin position="232"/>
        <end position="242"/>
    </location>
</feature>
<dbReference type="PANTHER" id="PTHR23001">
    <property type="entry name" value="EUKARYOTIC TRANSLATION INITIATION FACTOR"/>
    <property type="match status" value="1"/>
</dbReference>
<dbReference type="SUPFAM" id="SSF100966">
    <property type="entry name" value="Translation initiation factor 2 beta, aIF2beta, N-terminal domain"/>
    <property type="match status" value="1"/>
</dbReference>
<evidence type="ECO:0000256" key="1">
    <source>
        <dbReference type="ARBA" id="ARBA00010397"/>
    </source>
</evidence>
<keyword evidence="2 8" id="KW-0396">Initiation factor</keyword>
<keyword evidence="9" id="KW-1185">Reference proteome</keyword>
<dbReference type="Gene3D" id="3.30.30.170">
    <property type="match status" value="1"/>
</dbReference>
<keyword evidence="4" id="KW-0648">Protein biosynthesis</keyword>
<dbReference type="GO" id="GO:0071074">
    <property type="term" value="F:eukaryotic initiation factor eIF2 binding"/>
    <property type="evidence" value="ECO:0007669"/>
    <property type="project" value="TreeGrafter"/>
</dbReference>
<feature type="region of interest" description="Disordered" evidence="6">
    <location>
        <begin position="232"/>
        <end position="265"/>
    </location>
</feature>
<dbReference type="SMART" id="SM00515">
    <property type="entry name" value="eIF5C"/>
    <property type="match status" value="1"/>
</dbReference>
<dbReference type="PROSITE" id="PS51363">
    <property type="entry name" value="W2"/>
    <property type="match status" value="1"/>
</dbReference>
<dbReference type="GO" id="GO:0005092">
    <property type="term" value="F:GDP-dissociation inhibitor activity"/>
    <property type="evidence" value="ECO:0007669"/>
    <property type="project" value="TreeGrafter"/>
</dbReference>
<dbReference type="Gene3D" id="2.20.25.350">
    <property type="match status" value="1"/>
</dbReference>
<dbReference type="InterPro" id="IPR016190">
    <property type="entry name" value="Transl_init_fac_IF2/IF5_Zn-bd"/>
</dbReference>
<dbReference type="GO" id="GO:0005829">
    <property type="term" value="C:cytosol"/>
    <property type="evidence" value="ECO:0007669"/>
    <property type="project" value="TreeGrafter"/>
</dbReference>
<evidence type="ECO:0000256" key="3">
    <source>
        <dbReference type="ARBA" id="ARBA00022741"/>
    </source>
</evidence>
<keyword evidence="3" id="KW-0547">Nucleotide-binding</keyword>
<feature type="region of interest" description="Disordered" evidence="6">
    <location>
        <begin position="144"/>
        <end position="191"/>
    </location>
</feature>
<evidence type="ECO:0000259" key="7">
    <source>
        <dbReference type="PROSITE" id="PS51363"/>
    </source>
</evidence>
<evidence type="ECO:0000313" key="8">
    <source>
        <dbReference type="EMBL" id="KAJ1722065.1"/>
    </source>
</evidence>
<comment type="similarity">
    <text evidence="1">Belongs to the eIF-2-beta/eIF-5 family.</text>
</comment>
<gene>
    <name evidence="8" type="primary">TIF5</name>
    <name evidence="8" type="ORF">LPJ53_003472</name>
</gene>